<dbReference type="SUPFAM" id="SSF56784">
    <property type="entry name" value="HAD-like"/>
    <property type="match status" value="1"/>
</dbReference>
<dbReference type="GO" id="GO:0033883">
    <property type="term" value="F:pyridoxal phosphatase activity"/>
    <property type="evidence" value="ECO:0007669"/>
    <property type="project" value="UniProtKB-EC"/>
</dbReference>
<dbReference type="PROSITE" id="PS01228">
    <property type="entry name" value="COF_1"/>
    <property type="match status" value="1"/>
</dbReference>
<dbReference type="CDD" id="cd07516">
    <property type="entry name" value="HAD_Pase"/>
    <property type="match status" value="1"/>
</dbReference>
<reference evidence="1" key="1">
    <citation type="submission" date="2022-02" db="EMBL/GenBank/DDBJ databases">
        <title>Vibrio sp. nov, a new bacterium isolated from seawater.</title>
        <authorList>
            <person name="Yuan Y."/>
        </authorList>
    </citation>
    <scope>NUCLEOTIDE SEQUENCE</scope>
    <source>
        <strain evidence="1">ZSDZ65</strain>
    </source>
</reference>
<dbReference type="PANTHER" id="PTHR10000:SF58">
    <property type="entry name" value="PYRIDOXAL PHOSPHATE PHOSPHATASE YBHA"/>
    <property type="match status" value="1"/>
</dbReference>
<dbReference type="Gene3D" id="3.40.50.1000">
    <property type="entry name" value="HAD superfamily/HAD-like"/>
    <property type="match status" value="1"/>
</dbReference>
<dbReference type="SFLD" id="SFLDS00003">
    <property type="entry name" value="Haloacid_Dehalogenase"/>
    <property type="match status" value="1"/>
</dbReference>
<keyword evidence="1" id="KW-0378">Hydrolase</keyword>
<dbReference type="Proteomes" id="UP001155587">
    <property type="component" value="Unassembled WGS sequence"/>
</dbReference>
<dbReference type="PANTHER" id="PTHR10000">
    <property type="entry name" value="PHOSPHOSERINE PHOSPHATASE"/>
    <property type="match status" value="1"/>
</dbReference>
<dbReference type="InterPro" id="IPR000150">
    <property type="entry name" value="Cof"/>
</dbReference>
<organism evidence="1 2">
    <name type="scientific">Vibrio qingdaonensis</name>
    <dbReference type="NCBI Taxonomy" id="2829491"/>
    <lineage>
        <taxon>Bacteria</taxon>
        <taxon>Pseudomonadati</taxon>
        <taxon>Pseudomonadota</taxon>
        <taxon>Gammaproteobacteria</taxon>
        <taxon>Vibrionales</taxon>
        <taxon>Vibrionaceae</taxon>
        <taxon>Vibrio</taxon>
    </lineage>
</organism>
<dbReference type="InterPro" id="IPR023214">
    <property type="entry name" value="HAD_sf"/>
</dbReference>
<protein>
    <submittedName>
        <fullName evidence="1">Pyridoxal phosphatase</fullName>
        <ecNumber evidence="1">3.1.3.74</ecNumber>
    </submittedName>
</protein>
<dbReference type="PROSITE" id="PS01229">
    <property type="entry name" value="COF_2"/>
    <property type="match status" value="1"/>
</dbReference>
<evidence type="ECO:0000313" key="2">
    <source>
        <dbReference type="Proteomes" id="UP001155587"/>
    </source>
</evidence>
<dbReference type="RefSeq" id="WP_265675428.1">
    <property type="nucleotide sequence ID" value="NZ_JAKRRY010000016.1"/>
</dbReference>
<gene>
    <name evidence="1" type="ORF">MD535_12855</name>
</gene>
<dbReference type="EC" id="3.1.3.74" evidence="1"/>
<sequence length="289" mass="32670">MSQIETVSQTESQAETNYQVLALDLDGTVLTDDHTIQPEVKQAIQDAQKVCHVVIVTGRHHTAAKPYYDELGLTTPIICCNGTYVYDYQTKQVLEHNAINKKNALRFIQLANDFQMKLVMYVTDAMTYSSNTPIQYMQQLESWARQYPQGQQPQIRTIDSFNELAEQTDYVWKFVVEGDVSSVQRLADNPWVSQHFTGERSWSNRIDFAAKGNNKGERLARYVQQLGFTAEQVIAIGDNHNDISMLEFAGLGVAMKNADDTVKSNAQLTCPTDNNHDGLARLIREKIKG</sequence>
<dbReference type="InterPro" id="IPR006379">
    <property type="entry name" value="HAD-SF_hydro_IIB"/>
</dbReference>
<comment type="caution">
    <text evidence="1">The sequence shown here is derived from an EMBL/GenBank/DDBJ whole genome shotgun (WGS) entry which is preliminary data.</text>
</comment>
<evidence type="ECO:0000313" key="1">
    <source>
        <dbReference type="EMBL" id="MCW8346888.1"/>
    </source>
</evidence>
<dbReference type="InterPro" id="IPR036412">
    <property type="entry name" value="HAD-like_sf"/>
</dbReference>
<dbReference type="Gene3D" id="3.30.1240.10">
    <property type="match status" value="1"/>
</dbReference>
<keyword evidence="2" id="KW-1185">Reference proteome</keyword>
<dbReference type="NCBIfam" id="TIGR01484">
    <property type="entry name" value="HAD-SF-IIB"/>
    <property type="match status" value="1"/>
</dbReference>
<dbReference type="EMBL" id="JAKRRY010000016">
    <property type="protein sequence ID" value="MCW8346888.1"/>
    <property type="molecule type" value="Genomic_DNA"/>
</dbReference>
<name>A0A9X3CNX6_9VIBR</name>
<dbReference type="Pfam" id="PF08282">
    <property type="entry name" value="Hydrolase_3"/>
    <property type="match status" value="1"/>
</dbReference>
<dbReference type="GO" id="GO:0005829">
    <property type="term" value="C:cytosol"/>
    <property type="evidence" value="ECO:0007669"/>
    <property type="project" value="TreeGrafter"/>
</dbReference>
<dbReference type="NCBIfam" id="TIGR00099">
    <property type="entry name" value="Cof-subfamily"/>
    <property type="match status" value="1"/>
</dbReference>
<dbReference type="NCBIfam" id="NF007821">
    <property type="entry name" value="PRK10530.1"/>
    <property type="match status" value="1"/>
</dbReference>
<dbReference type="AlphaFoldDB" id="A0A9X3CNX6"/>
<dbReference type="GO" id="GO:0000287">
    <property type="term" value="F:magnesium ion binding"/>
    <property type="evidence" value="ECO:0007669"/>
    <property type="project" value="TreeGrafter"/>
</dbReference>
<dbReference type="SFLD" id="SFLDG01140">
    <property type="entry name" value="C2.B:_Phosphomannomutase_and_P"/>
    <property type="match status" value="1"/>
</dbReference>
<accession>A0A9X3CNX6</accession>
<proteinExistence type="predicted"/>